<dbReference type="PANTHER" id="PTHR28008">
    <property type="entry name" value="DOMAIN PROTEIN, PUTATIVE (AFU_ORTHOLOGUE AFUA_3G10980)-RELATED"/>
    <property type="match status" value="1"/>
</dbReference>
<organism evidence="3 4">
    <name type="scientific">Chlorobium phaeobacteroides (strain DSM 266 / SMG 266 / 2430)</name>
    <dbReference type="NCBI Taxonomy" id="290317"/>
    <lineage>
        <taxon>Bacteria</taxon>
        <taxon>Pseudomonadati</taxon>
        <taxon>Chlorobiota</taxon>
        <taxon>Chlorobiia</taxon>
        <taxon>Chlorobiales</taxon>
        <taxon>Chlorobiaceae</taxon>
        <taxon>Chlorobium/Pelodictyon group</taxon>
        <taxon>Chlorobium</taxon>
    </lineage>
</organism>
<keyword evidence="1" id="KW-0472">Membrane</keyword>
<dbReference type="RefSeq" id="WP_011744367.1">
    <property type="nucleotide sequence ID" value="NC_008639.1"/>
</dbReference>
<dbReference type="AlphaFoldDB" id="A1BDQ7"/>
<dbReference type="Proteomes" id="UP000008701">
    <property type="component" value="Chromosome"/>
</dbReference>
<accession>A1BDQ7</accession>
<dbReference type="EMBL" id="CP000492">
    <property type="protein sequence ID" value="ABL64534.1"/>
    <property type="molecule type" value="Genomic_DNA"/>
</dbReference>
<dbReference type="OrthoDB" id="5356065at2"/>
<dbReference type="KEGG" id="cph:Cpha266_0477"/>
<dbReference type="NCBIfam" id="NF037970">
    <property type="entry name" value="vanZ_1"/>
    <property type="match status" value="1"/>
</dbReference>
<keyword evidence="1" id="KW-1133">Transmembrane helix</keyword>
<proteinExistence type="predicted"/>
<evidence type="ECO:0000313" key="4">
    <source>
        <dbReference type="Proteomes" id="UP000008701"/>
    </source>
</evidence>
<feature type="transmembrane region" description="Helical" evidence="1">
    <location>
        <begin position="66"/>
        <end position="87"/>
    </location>
</feature>
<dbReference type="eggNOG" id="COG5652">
    <property type="taxonomic scope" value="Bacteria"/>
</dbReference>
<name>A1BDQ7_CHLPD</name>
<keyword evidence="4" id="KW-1185">Reference proteome</keyword>
<dbReference type="STRING" id="290317.Cpha266_0477"/>
<evidence type="ECO:0000313" key="3">
    <source>
        <dbReference type="EMBL" id="ABL64534.1"/>
    </source>
</evidence>
<reference evidence="3 4" key="1">
    <citation type="submission" date="2006-12" db="EMBL/GenBank/DDBJ databases">
        <title>Complete sequence of Chlorobium phaeobacteroides DSM 266.</title>
        <authorList>
            <consortium name="US DOE Joint Genome Institute"/>
            <person name="Copeland A."/>
            <person name="Lucas S."/>
            <person name="Lapidus A."/>
            <person name="Barry K."/>
            <person name="Detter J.C."/>
            <person name="Glavina del Rio T."/>
            <person name="Hammon N."/>
            <person name="Israni S."/>
            <person name="Pitluck S."/>
            <person name="Goltsman E."/>
            <person name="Schmutz J."/>
            <person name="Larimer F."/>
            <person name="Land M."/>
            <person name="Hauser L."/>
            <person name="Mikhailova N."/>
            <person name="Li T."/>
            <person name="Overmann J."/>
            <person name="Bryant D.A."/>
            <person name="Richardson P."/>
        </authorList>
    </citation>
    <scope>NUCLEOTIDE SEQUENCE [LARGE SCALE GENOMIC DNA]</scope>
    <source>
        <strain evidence="3 4">DSM 266</strain>
    </source>
</reference>
<protein>
    <recommendedName>
        <fullName evidence="2">VanZ-like domain-containing protein</fullName>
    </recommendedName>
</protein>
<evidence type="ECO:0000259" key="2">
    <source>
        <dbReference type="Pfam" id="PF04892"/>
    </source>
</evidence>
<keyword evidence="1" id="KW-0812">Transmembrane</keyword>
<dbReference type="PANTHER" id="PTHR28008:SF1">
    <property type="entry name" value="DOMAIN PROTEIN, PUTATIVE (AFU_ORTHOLOGUE AFUA_3G10980)-RELATED"/>
    <property type="match status" value="1"/>
</dbReference>
<feature type="domain" description="VanZ-like" evidence="2">
    <location>
        <begin position="15"/>
        <end position="86"/>
    </location>
</feature>
<dbReference type="HOGENOM" id="CLU_096028_3_5_10"/>
<feature type="transmembrane region" description="Helical" evidence="1">
    <location>
        <begin position="40"/>
        <end position="60"/>
    </location>
</feature>
<dbReference type="InterPro" id="IPR006976">
    <property type="entry name" value="VanZ-like"/>
</dbReference>
<gene>
    <name evidence="3" type="ordered locus">Cpha266_0477</name>
</gene>
<sequence>MTPATCDFGVTIQDKVLHFLAFYLLSLLVDFAFPKTPFGAVKIMGLLGYGLAIEIAQSFMPYRCCSLYDLLADVCGIALYLISIPLWKHVPLLRERWEEE</sequence>
<dbReference type="Pfam" id="PF04892">
    <property type="entry name" value="VanZ"/>
    <property type="match status" value="1"/>
</dbReference>
<evidence type="ECO:0000256" key="1">
    <source>
        <dbReference type="SAM" id="Phobius"/>
    </source>
</evidence>